<reference evidence="1 2" key="1">
    <citation type="journal article" date="2019" name="G3 (Bethesda)">
        <title>Sequencing of a Wild Apple (Malus baccata) Genome Unravels the Differences Between Cultivated and Wild Apple Species Regarding Disease Resistance and Cold Tolerance.</title>
        <authorList>
            <person name="Chen X."/>
        </authorList>
    </citation>
    <scope>NUCLEOTIDE SEQUENCE [LARGE SCALE GENOMIC DNA]</scope>
    <source>
        <strain evidence="2">cv. Shandingzi</strain>
        <tissue evidence="1">Leaves</tissue>
    </source>
</reference>
<gene>
    <name evidence="1" type="ORF">C1H46_036307</name>
</gene>
<evidence type="ECO:0000313" key="1">
    <source>
        <dbReference type="EMBL" id="TQD78138.1"/>
    </source>
</evidence>
<accession>A0A540KV89</accession>
<name>A0A540KV89_MALBA</name>
<comment type="caution">
    <text evidence="1">The sequence shown here is derived from an EMBL/GenBank/DDBJ whole genome shotgun (WGS) entry which is preliminary data.</text>
</comment>
<dbReference type="AlphaFoldDB" id="A0A540KV89"/>
<dbReference type="Proteomes" id="UP000315295">
    <property type="component" value="Unassembled WGS sequence"/>
</dbReference>
<protein>
    <submittedName>
        <fullName evidence="1">Uncharacterized protein</fullName>
    </submittedName>
</protein>
<sequence length="50" mass="6011">MEFLSPMELFQVTNFLAKEHDLLRVFFNMSDERNSAYVTTLLQTWMHNDV</sequence>
<keyword evidence="2" id="KW-1185">Reference proteome</keyword>
<proteinExistence type="predicted"/>
<evidence type="ECO:0000313" key="2">
    <source>
        <dbReference type="Proteomes" id="UP000315295"/>
    </source>
</evidence>
<organism evidence="1 2">
    <name type="scientific">Malus baccata</name>
    <name type="common">Siberian crab apple</name>
    <name type="synonym">Pyrus baccata</name>
    <dbReference type="NCBI Taxonomy" id="106549"/>
    <lineage>
        <taxon>Eukaryota</taxon>
        <taxon>Viridiplantae</taxon>
        <taxon>Streptophyta</taxon>
        <taxon>Embryophyta</taxon>
        <taxon>Tracheophyta</taxon>
        <taxon>Spermatophyta</taxon>
        <taxon>Magnoliopsida</taxon>
        <taxon>eudicotyledons</taxon>
        <taxon>Gunneridae</taxon>
        <taxon>Pentapetalae</taxon>
        <taxon>rosids</taxon>
        <taxon>fabids</taxon>
        <taxon>Rosales</taxon>
        <taxon>Rosaceae</taxon>
        <taxon>Amygdaloideae</taxon>
        <taxon>Maleae</taxon>
        <taxon>Malus</taxon>
    </lineage>
</organism>
<dbReference type="EMBL" id="VIEB01000924">
    <property type="protein sequence ID" value="TQD78138.1"/>
    <property type="molecule type" value="Genomic_DNA"/>
</dbReference>